<feature type="compositionally biased region" description="Basic and acidic residues" evidence="10">
    <location>
        <begin position="462"/>
        <end position="471"/>
    </location>
</feature>
<evidence type="ECO:0000256" key="7">
    <source>
        <dbReference type="ARBA" id="ARBA00033194"/>
    </source>
</evidence>
<feature type="compositionally biased region" description="Basic and acidic residues" evidence="10">
    <location>
        <begin position="1"/>
        <end position="91"/>
    </location>
</feature>
<keyword evidence="13" id="KW-1185">Reference proteome</keyword>
<accession>G3JDZ9</accession>
<evidence type="ECO:0000256" key="4">
    <source>
        <dbReference type="ARBA" id="ARBA00013948"/>
    </source>
</evidence>
<dbReference type="InterPro" id="IPR052396">
    <property type="entry name" value="Meiotic_Drive_Suppr_Kinase"/>
</dbReference>
<dbReference type="SUPFAM" id="SSF56112">
    <property type="entry name" value="Protein kinase-like (PK-like)"/>
    <property type="match status" value="1"/>
</dbReference>
<sequence length="800" mass="91752">MSDGTEAEKFKRLWEEAKQRAEIAEKERERERQRAERSEKGRVDAEKGREDAEKGRERERQRAERSEKGRVDAEKGRERERQRAERSEQQSRRTTLQEYIAACHTSVFSRLTIETDPKFTSKGSITNPKDKWCPTTLQPWPDFLEQQRYALGNIYDTFPTETRVFESKLFLDSLGDRVSKRRIVDERALEWFLHTSVEDPVRNIFEQLKAVPNIRSKYNIGDGIIFENHPHAISDIAEEVLESATPSTPPGQQVDLHQLRADQICIYRSDSAHSPGRTMIYVSEYKPPHKLTAPHLRLGLRPMNIYKEVVQRETIPTSIDPDARFQYFAEKLTASAITQTYHYMIEGGLEYSLLTTGEVIVFLKIDWSDPGTLCYHLAEPDPEVKEHPNHLDAVSVVAQYLAFTLLALGVPGERQQHGQMEREKAKLNLNKWATDFETMLHTIPRDERKKTPEGSLAPKPRTYKDFEREPIILRWGRKSRATQNRCNDTIPPRQNPAEESSDDESSPKPPETPTPAGRATRQSQRILAQKTRDGGGSEGGEAGVTEAAAEAETSPKTADHRDRPYCTQRCLLGMVRGRKLDQTCPNLDLHRLDRNPKQARHPVNHKQWLNMLQEQLKESLDDGITPLGLGGARGVLFKVTLLTYGYTFVGKGTVRVFIKDLEHEAAVYKRLQPIQGVYVPVFLGAIDLRLMNKIYYYDHRVYVVHVTFLSWGGCEISEPREDSNTKESLEQQATLSLQALHRLGVLHRDVRRANMLVNSETGGVMMIDFERAELPKRSREHKKHIHHSGKEEQRVIPSKE</sequence>
<feature type="region of interest" description="Disordered" evidence="10">
    <location>
        <begin position="443"/>
        <end position="562"/>
    </location>
</feature>
<dbReference type="PROSITE" id="PS00109">
    <property type="entry name" value="PROTEIN_KINASE_TYR"/>
    <property type="match status" value="1"/>
</dbReference>
<evidence type="ECO:0000259" key="11">
    <source>
        <dbReference type="PROSITE" id="PS50011"/>
    </source>
</evidence>
<feature type="compositionally biased region" description="Basic and acidic residues" evidence="10">
    <location>
        <begin position="788"/>
        <end position="800"/>
    </location>
</feature>
<dbReference type="PROSITE" id="PS50011">
    <property type="entry name" value="PROTEIN_KINASE_DOM"/>
    <property type="match status" value="1"/>
</dbReference>
<dbReference type="AlphaFoldDB" id="G3JDZ9"/>
<feature type="compositionally biased region" description="Low complexity" evidence="10">
    <location>
        <begin position="543"/>
        <end position="554"/>
    </location>
</feature>
<keyword evidence="12" id="KW-0808">Transferase</keyword>
<comment type="catalytic activity">
    <reaction evidence="9">
        <text>L-seryl-[protein] + ATP = O-phospho-L-seryl-[protein] + ADP + H(+)</text>
        <dbReference type="Rhea" id="RHEA:17989"/>
        <dbReference type="Rhea" id="RHEA-COMP:9863"/>
        <dbReference type="Rhea" id="RHEA-COMP:11604"/>
        <dbReference type="ChEBI" id="CHEBI:15378"/>
        <dbReference type="ChEBI" id="CHEBI:29999"/>
        <dbReference type="ChEBI" id="CHEBI:30616"/>
        <dbReference type="ChEBI" id="CHEBI:83421"/>
        <dbReference type="ChEBI" id="CHEBI:456216"/>
        <dbReference type="EC" id="2.7.11.1"/>
    </reaction>
</comment>
<dbReference type="InterPro" id="IPR000719">
    <property type="entry name" value="Prot_kinase_dom"/>
</dbReference>
<evidence type="ECO:0000256" key="10">
    <source>
        <dbReference type="SAM" id="MobiDB-lite"/>
    </source>
</evidence>
<feature type="compositionally biased region" description="Basic residues" evidence="10">
    <location>
        <begin position="778"/>
        <end position="787"/>
    </location>
</feature>
<evidence type="ECO:0000256" key="6">
    <source>
        <dbReference type="ARBA" id="ARBA00030980"/>
    </source>
</evidence>
<dbReference type="Proteomes" id="UP000001610">
    <property type="component" value="Unassembled WGS sequence"/>
</dbReference>
<feature type="region of interest" description="Disordered" evidence="10">
    <location>
        <begin position="777"/>
        <end position="800"/>
    </location>
</feature>
<dbReference type="EMBL" id="JH126401">
    <property type="protein sequence ID" value="EGX92824.1"/>
    <property type="molecule type" value="Genomic_DNA"/>
</dbReference>
<feature type="region of interest" description="Disordered" evidence="10">
    <location>
        <begin position="1"/>
        <end position="94"/>
    </location>
</feature>
<feature type="compositionally biased region" description="Basic and acidic residues" evidence="10">
    <location>
        <begin position="443"/>
        <end position="452"/>
    </location>
</feature>
<evidence type="ECO:0000313" key="12">
    <source>
        <dbReference type="EMBL" id="EGX92824.1"/>
    </source>
</evidence>
<organism evidence="12 13">
    <name type="scientific">Cordyceps militaris (strain CM01)</name>
    <name type="common">Caterpillar fungus</name>
    <dbReference type="NCBI Taxonomy" id="983644"/>
    <lineage>
        <taxon>Eukaryota</taxon>
        <taxon>Fungi</taxon>
        <taxon>Dikarya</taxon>
        <taxon>Ascomycota</taxon>
        <taxon>Pezizomycotina</taxon>
        <taxon>Sordariomycetes</taxon>
        <taxon>Hypocreomycetidae</taxon>
        <taxon>Hypocreales</taxon>
        <taxon>Cordycipitaceae</taxon>
        <taxon>Cordyceps</taxon>
    </lineage>
</organism>
<keyword evidence="12" id="KW-0418">Kinase</keyword>
<protein>
    <recommendedName>
        <fullName evidence="5">EKC/KEOPS complex subunit BUD32</fullName>
        <ecNumber evidence="3">2.7.11.1</ecNumber>
    </recommendedName>
    <alternativeName>
        <fullName evidence="6 7">Atypical Serine/threonine protein kinase BUD32</fullName>
    </alternativeName>
    <alternativeName>
        <fullName evidence="4">EKC/KEOPS complex subunit bud32</fullName>
    </alternativeName>
</protein>
<dbReference type="EC" id="2.7.11.1" evidence="3"/>
<gene>
    <name evidence="12" type="ORF">CCM_04197</name>
</gene>
<evidence type="ECO:0000256" key="9">
    <source>
        <dbReference type="ARBA" id="ARBA00048679"/>
    </source>
</evidence>
<comment type="function">
    <text evidence="1">Component of the EKC/KEOPS complex that is required for the formation of a threonylcarbamoyl group on adenosine at position 37 (t(6)A37) in tRNAs that read codons beginning with adenine. The complex is probably involved in the transfer of the threonylcarbamoyl moiety of threonylcarbamoyl-AMP (TC-AMP) to the N6 group of A37. BUD32 has ATPase activity in the context of the EKC/KEOPS complex and likely plays a supporting role to the catalytic subunit KAE1. The EKC/KEOPS complex also promotes both telomere uncapping and telomere elongation. The complex is required for efficient recruitment of transcriptional coactivators.</text>
</comment>
<dbReference type="GO" id="GO:0004674">
    <property type="term" value="F:protein serine/threonine kinase activity"/>
    <property type="evidence" value="ECO:0007669"/>
    <property type="project" value="UniProtKB-EC"/>
</dbReference>
<dbReference type="InterPro" id="IPR008266">
    <property type="entry name" value="Tyr_kinase_AS"/>
</dbReference>
<reference evidence="12 13" key="1">
    <citation type="journal article" date="2011" name="Genome Biol.">
        <title>Genome sequence of the insect pathogenic fungus Cordyceps militaris, a valued traditional Chinese medicine.</title>
        <authorList>
            <person name="Zheng P."/>
            <person name="Xia Y."/>
            <person name="Xiao G."/>
            <person name="Xiong C."/>
            <person name="Hu X."/>
            <person name="Zhang S."/>
            <person name="Zheng H."/>
            <person name="Huang Y."/>
            <person name="Zhou Y."/>
            <person name="Wang S."/>
            <person name="Zhao G.P."/>
            <person name="Liu X."/>
            <person name="St Leger R.J."/>
            <person name="Wang C."/>
        </authorList>
    </citation>
    <scope>NUCLEOTIDE SEQUENCE [LARGE SCALE GENOMIC DNA]</scope>
    <source>
        <strain evidence="12 13">CM01</strain>
    </source>
</reference>
<dbReference type="KEGG" id="cmt:CCM_04197"/>
<feature type="domain" description="Protein kinase" evidence="11">
    <location>
        <begin position="621"/>
        <end position="800"/>
    </location>
</feature>
<comment type="subunit">
    <text evidence="2">Component of the EKC/KEOPS complex composed of at least BUD32, CGI121, GON7, KAE1 and PCC1; the whole complex dimerizes.</text>
</comment>
<proteinExistence type="predicted"/>
<dbReference type="OMA" id="REYRIPR"/>
<evidence type="ECO:0000256" key="1">
    <source>
        <dbReference type="ARBA" id="ARBA00003747"/>
    </source>
</evidence>
<evidence type="ECO:0000256" key="2">
    <source>
        <dbReference type="ARBA" id="ARBA00011534"/>
    </source>
</evidence>
<dbReference type="GeneID" id="18166220"/>
<dbReference type="OrthoDB" id="411394at2759"/>
<evidence type="ECO:0000313" key="13">
    <source>
        <dbReference type="Proteomes" id="UP000001610"/>
    </source>
</evidence>
<dbReference type="VEuPathDB" id="FungiDB:CCM_04197"/>
<dbReference type="STRING" id="983644.G3JDZ9"/>
<dbReference type="InParanoid" id="G3JDZ9"/>
<dbReference type="GO" id="GO:0005524">
    <property type="term" value="F:ATP binding"/>
    <property type="evidence" value="ECO:0007669"/>
    <property type="project" value="InterPro"/>
</dbReference>
<evidence type="ECO:0000256" key="8">
    <source>
        <dbReference type="ARBA" id="ARBA00047899"/>
    </source>
</evidence>
<dbReference type="PANTHER" id="PTHR37171">
    <property type="entry name" value="SERINE/THREONINE-PROTEIN KINASE YRZF-RELATED"/>
    <property type="match status" value="1"/>
</dbReference>
<dbReference type="eggNOG" id="ENOG502SJ0M">
    <property type="taxonomic scope" value="Eukaryota"/>
</dbReference>
<evidence type="ECO:0000256" key="3">
    <source>
        <dbReference type="ARBA" id="ARBA00012513"/>
    </source>
</evidence>
<dbReference type="InterPro" id="IPR011009">
    <property type="entry name" value="Kinase-like_dom_sf"/>
</dbReference>
<evidence type="ECO:0000256" key="5">
    <source>
        <dbReference type="ARBA" id="ARBA00019973"/>
    </source>
</evidence>
<dbReference type="PANTHER" id="PTHR37171:SF1">
    <property type="entry name" value="SERINE_THREONINE-PROTEIN KINASE YRZF-RELATED"/>
    <property type="match status" value="1"/>
</dbReference>
<dbReference type="RefSeq" id="XP_006669408.1">
    <property type="nucleotide sequence ID" value="XM_006669345.1"/>
</dbReference>
<comment type="catalytic activity">
    <reaction evidence="8">
        <text>L-threonyl-[protein] + ATP = O-phospho-L-threonyl-[protein] + ADP + H(+)</text>
        <dbReference type="Rhea" id="RHEA:46608"/>
        <dbReference type="Rhea" id="RHEA-COMP:11060"/>
        <dbReference type="Rhea" id="RHEA-COMP:11605"/>
        <dbReference type="ChEBI" id="CHEBI:15378"/>
        <dbReference type="ChEBI" id="CHEBI:30013"/>
        <dbReference type="ChEBI" id="CHEBI:30616"/>
        <dbReference type="ChEBI" id="CHEBI:61977"/>
        <dbReference type="ChEBI" id="CHEBI:456216"/>
        <dbReference type="EC" id="2.7.11.1"/>
    </reaction>
</comment>
<dbReference type="HOGENOM" id="CLU_010672_2_0_1"/>
<name>G3JDZ9_CORMM</name>
<dbReference type="Gene3D" id="1.10.510.10">
    <property type="entry name" value="Transferase(Phosphotransferase) domain 1"/>
    <property type="match status" value="1"/>
</dbReference>